<accession>A0A2H1VJL1</accession>
<evidence type="ECO:0000313" key="1">
    <source>
        <dbReference type="EMBL" id="SOQ41010.1"/>
    </source>
</evidence>
<gene>
    <name evidence="1" type="ORF">SFRICE_034750</name>
</gene>
<name>A0A2H1VJL1_SPOFR</name>
<sequence length="104" mass="11751">MHLCHPFGTSKIEEVLCSDDFLSMDENHPMTSPTLDETRGSVRLLLSKNHPVPSSALRRRSPGNLLRCSELRSTSHLLPTKEVVFLIQQLLFQVLYLLPALVKV</sequence>
<dbReference type="EMBL" id="ODYU01002915">
    <property type="protein sequence ID" value="SOQ41010.1"/>
    <property type="molecule type" value="Genomic_DNA"/>
</dbReference>
<protein>
    <submittedName>
        <fullName evidence="1">SFRICE_034750</fullName>
    </submittedName>
</protein>
<dbReference type="AlphaFoldDB" id="A0A2H1VJL1"/>
<organism evidence="1">
    <name type="scientific">Spodoptera frugiperda</name>
    <name type="common">Fall armyworm</name>
    <dbReference type="NCBI Taxonomy" id="7108"/>
    <lineage>
        <taxon>Eukaryota</taxon>
        <taxon>Metazoa</taxon>
        <taxon>Ecdysozoa</taxon>
        <taxon>Arthropoda</taxon>
        <taxon>Hexapoda</taxon>
        <taxon>Insecta</taxon>
        <taxon>Pterygota</taxon>
        <taxon>Neoptera</taxon>
        <taxon>Endopterygota</taxon>
        <taxon>Lepidoptera</taxon>
        <taxon>Glossata</taxon>
        <taxon>Ditrysia</taxon>
        <taxon>Noctuoidea</taxon>
        <taxon>Noctuidae</taxon>
        <taxon>Amphipyrinae</taxon>
        <taxon>Spodoptera</taxon>
    </lineage>
</organism>
<proteinExistence type="predicted"/>
<reference evidence="1" key="1">
    <citation type="submission" date="2016-07" db="EMBL/GenBank/DDBJ databases">
        <authorList>
            <person name="Bretaudeau A."/>
        </authorList>
    </citation>
    <scope>NUCLEOTIDE SEQUENCE</scope>
    <source>
        <strain evidence="1">Rice</strain>
        <tissue evidence="1">Whole body</tissue>
    </source>
</reference>